<feature type="transmembrane region" description="Helical" evidence="6">
    <location>
        <begin position="284"/>
        <end position="302"/>
    </location>
</feature>
<dbReference type="InterPro" id="IPR020846">
    <property type="entry name" value="MFS_dom"/>
</dbReference>
<accession>A0A6N8FNS1</accession>
<dbReference type="SUPFAM" id="SSF103473">
    <property type="entry name" value="MFS general substrate transporter"/>
    <property type="match status" value="1"/>
</dbReference>
<evidence type="ECO:0000256" key="1">
    <source>
        <dbReference type="ARBA" id="ARBA00004651"/>
    </source>
</evidence>
<dbReference type="PROSITE" id="PS50850">
    <property type="entry name" value="MFS"/>
    <property type="match status" value="1"/>
</dbReference>
<evidence type="ECO:0000256" key="2">
    <source>
        <dbReference type="ARBA" id="ARBA00022448"/>
    </source>
</evidence>
<feature type="transmembrane region" description="Helical" evidence="6">
    <location>
        <begin position="308"/>
        <end position="332"/>
    </location>
</feature>
<dbReference type="AlphaFoldDB" id="A0A6N8FNS1"/>
<feature type="transmembrane region" description="Helical" evidence="6">
    <location>
        <begin position="137"/>
        <end position="158"/>
    </location>
</feature>
<feature type="domain" description="Major facilitator superfamily (MFS) profile" evidence="7">
    <location>
        <begin position="14"/>
        <end position="396"/>
    </location>
</feature>
<keyword evidence="5 6" id="KW-0472">Membrane</keyword>
<evidence type="ECO:0000256" key="4">
    <source>
        <dbReference type="ARBA" id="ARBA00022989"/>
    </source>
</evidence>
<evidence type="ECO:0000259" key="7">
    <source>
        <dbReference type="PROSITE" id="PS50850"/>
    </source>
</evidence>
<gene>
    <name evidence="8" type="ORF">GMD78_11755</name>
</gene>
<keyword evidence="3 6" id="KW-0812">Transmembrane</keyword>
<evidence type="ECO:0000256" key="3">
    <source>
        <dbReference type="ARBA" id="ARBA00022692"/>
    </source>
</evidence>
<dbReference type="PANTHER" id="PTHR23523">
    <property type="match status" value="1"/>
</dbReference>
<organism evidence="8 9">
    <name type="scientific">Ornithinibacillus caprae</name>
    <dbReference type="NCBI Taxonomy" id="2678566"/>
    <lineage>
        <taxon>Bacteria</taxon>
        <taxon>Bacillati</taxon>
        <taxon>Bacillota</taxon>
        <taxon>Bacilli</taxon>
        <taxon>Bacillales</taxon>
        <taxon>Bacillaceae</taxon>
        <taxon>Ornithinibacillus</taxon>
    </lineage>
</organism>
<dbReference type="Proteomes" id="UP000469125">
    <property type="component" value="Unassembled WGS sequence"/>
</dbReference>
<dbReference type="InterPro" id="IPR011701">
    <property type="entry name" value="MFS"/>
</dbReference>
<dbReference type="GO" id="GO:0022857">
    <property type="term" value="F:transmembrane transporter activity"/>
    <property type="evidence" value="ECO:0007669"/>
    <property type="project" value="InterPro"/>
</dbReference>
<protein>
    <submittedName>
        <fullName evidence="8">MFS transporter</fullName>
    </submittedName>
</protein>
<evidence type="ECO:0000313" key="9">
    <source>
        <dbReference type="Proteomes" id="UP000469125"/>
    </source>
</evidence>
<proteinExistence type="predicted"/>
<feature type="transmembrane region" description="Helical" evidence="6">
    <location>
        <begin position="170"/>
        <end position="191"/>
    </location>
</feature>
<dbReference type="Gene3D" id="1.20.1250.20">
    <property type="entry name" value="MFS general substrate transporter like domains"/>
    <property type="match status" value="1"/>
</dbReference>
<dbReference type="CDD" id="cd17339">
    <property type="entry name" value="MFS_NIMT_CynX_like"/>
    <property type="match status" value="1"/>
</dbReference>
<reference evidence="8 9" key="1">
    <citation type="submission" date="2019-11" db="EMBL/GenBank/DDBJ databases">
        <authorList>
            <person name="Li X."/>
        </authorList>
    </citation>
    <scope>NUCLEOTIDE SEQUENCE [LARGE SCALE GENOMIC DNA]</scope>
    <source>
        <strain evidence="8 9">L9</strain>
    </source>
</reference>
<dbReference type="Pfam" id="PF07690">
    <property type="entry name" value="MFS_1"/>
    <property type="match status" value="1"/>
</dbReference>
<sequence length="401" mass="43338">MGTHQVNEKASQIYRFFIITGIIIVAFNLRPAITSIGPLIGVIRDDVGLSNWSVGLLTSLPLIAFAVMSPVAPRLGNRFTNERALLLGLLLLLIGILVRSISVIFLLFLGTLFVGLGIAISNVLLPGVVKEKFPTKVGLMTSIYSTAMGIFAAGASGVSVPLASGLNLGWQLALIVWSIPAVLGIVIWAYLAKRRKAETTMEMQYVSTTDNRMWRSPLAWQVAAYMGFQSFLFYVTISWLPEILHDYGVSMETAGWMLSFTQFVGLPASFLVPVIAEKFASQRGIVLVMGTFAVSGYGGLLIGSSYIVMVISTILIGIALSGSFALALSFLAMRARNAKQAAELSGMAQAFGYILAAFGPMFIGYLYDITHVWTIPLFTLIIVAILVVLFGLGAGRNRYVL</sequence>
<evidence type="ECO:0000256" key="6">
    <source>
        <dbReference type="SAM" id="Phobius"/>
    </source>
</evidence>
<dbReference type="InterPro" id="IPR052524">
    <property type="entry name" value="MFS_Cyanate_Porter"/>
</dbReference>
<dbReference type="PANTHER" id="PTHR23523:SF2">
    <property type="entry name" value="2-NITROIMIDAZOLE TRANSPORTER"/>
    <property type="match status" value="1"/>
</dbReference>
<dbReference type="RefSeq" id="WP_155669018.1">
    <property type="nucleotide sequence ID" value="NZ_WOCA01000008.1"/>
</dbReference>
<name>A0A6N8FNS1_9BACI</name>
<feature type="transmembrane region" description="Helical" evidence="6">
    <location>
        <begin position="107"/>
        <end position="125"/>
    </location>
</feature>
<feature type="transmembrane region" description="Helical" evidence="6">
    <location>
        <begin position="49"/>
        <end position="72"/>
    </location>
</feature>
<dbReference type="InterPro" id="IPR036259">
    <property type="entry name" value="MFS_trans_sf"/>
</dbReference>
<dbReference type="GO" id="GO:0005886">
    <property type="term" value="C:plasma membrane"/>
    <property type="evidence" value="ECO:0007669"/>
    <property type="project" value="UniProtKB-SubCell"/>
</dbReference>
<comment type="caution">
    <text evidence="8">The sequence shown here is derived from an EMBL/GenBank/DDBJ whole genome shotgun (WGS) entry which is preliminary data.</text>
</comment>
<feature type="transmembrane region" description="Helical" evidence="6">
    <location>
        <begin position="344"/>
        <end position="367"/>
    </location>
</feature>
<keyword evidence="4 6" id="KW-1133">Transmembrane helix</keyword>
<keyword evidence="2" id="KW-0813">Transport</keyword>
<comment type="subcellular location">
    <subcellularLocation>
        <location evidence="1">Cell membrane</location>
        <topology evidence="1">Multi-pass membrane protein</topology>
    </subcellularLocation>
</comment>
<feature type="transmembrane region" description="Helical" evidence="6">
    <location>
        <begin position="253"/>
        <end position="272"/>
    </location>
</feature>
<feature type="transmembrane region" description="Helical" evidence="6">
    <location>
        <begin position="373"/>
        <end position="395"/>
    </location>
</feature>
<feature type="transmembrane region" description="Helical" evidence="6">
    <location>
        <begin position="222"/>
        <end position="241"/>
    </location>
</feature>
<feature type="transmembrane region" description="Helical" evidence="6">
    <location>
        <begin position="84"/>
        <end position="101"/>
    </location>
</feature>
<keyword evidence="9" id="KW-1185">Reference proteome</keyword>
<dbReference type="EMBL" id="WOCA01000008">
    <property type="protein sequence ID" value="MUK89048.1"/>
    <property type="molecule type" value="Genomic_DNA"/>
</dbReference>
<evidence type="ECO:0000256" key="5">
    <source>
        <dbReference type="ARBA" id="ARBA00023136"/>
    </source>
</evidence>
<feature type="transmembrane region" description="Helical" evidence="6">
    <location>
        <begin position="12"/>
        <end position="29"/>
    </location>
</feature>
<evidence type="ECO:0000313" key="8">
    <source>
        <dbReference type="EMBL" id="MUK89048.1"/>
    </source>
</evidence>